<evidence type="ECO:0000313" key="5">
    <source>
        <dbReference type="Proteomes" id="UP001372834"/>
    </source>
</evidence>
<feature type="compositionally biased region" description="Basic and acidic residues" evidence="2">
    <location>
        <begin position="193"/>
        <end position="202"/>
    </location>
</feature>
<dbReference type="GO" id="GO:0008010">
    <property type="term" value="F:structural constituent of chitin-based larval cuticle"/>
    <property type="evidence" value="ECO:0007669"/>
    <property type="project" value="TreeGrafter"/>
</dbReference>
<dbReference type="PANTHER" id="PTHR10380">
    <property type="entry name" value="CUTICLE PROTEIN"/>
    <property type="match status" value="1"/>
</dbReference>
<evidence type="ECO:0000256" key="3">
    <source>
        <dbReference type="SAM" id="SignalP"/>
    </source>
</evidence>
<dbReference type="EMBL" id="JAWJWE010000004">
    <property type="protein sequence ID" value="KAK6636538.1"/>
    <property type="molecule type" value="Genomic_DNA"/>
</dbReference>
<dbReference type="InterPro" id="IPR000618">
    <property type="entry name" value="Insect_cuticle"/>
</dbReference>
<feature type="region of interest" description="Disordered" evidence="2">
    <location>
        <begin position="119"/>
        <end position="147"/>
    </location>
</feature>
<accession>A0AAN8S7X5</accession>
<protein>
    <submittedName>
        <fullName evidence="4">Uncharacterized protein</fullName>
    </submittedName>
</protein>
<keyword evidence="1" id="KW-0193">Cuticle</keyword>
<proteinExistence type="predicted"/>
<gene>
    <name evidence="4" type="ORF">RUM43_010200</name>
</gene>
<organism evidence="4 5">
    <name type="scientific">Polyplax serrata</name>
    <name type="common">Common mouse louse</name>
    <dbReference type="NCBI Taxonomy" id="468196"/>
    <lineage>
        <taxon>Eukaryota</taxon>
        <taxon>Metazoa</taxon>
        <taxon>Ecdysozoa</taxon>
        <taxon>Arthropoda</taxon>
        <taxon>Hexapoda</taxon>
        <taxon>Insecta</taxon>
        <taxon>Pterygota</taxon>
        <taxon>Neoptera</taxon>
        <taxon>Paraneoptera</taxon>
        <taxon>Psocodea</taxon>
        <taxon>Troctomorpha</taxon>
        <taxon>Phthiraptera</taxon>
        <taxon>Anoplura</taxon>
        <taxon>Polyplacidae</taxon>
        <taxon>Polyplax</taxon>
    </lineage>
</organism>
<sequence>MDYRGAILFFLFAYLQRGHADQSQEQVVPKPYSFTYTAGRMPGHVDRVHSETADGLGTVRGMFSYVDPRQKIRTVEYIADQNGFHPILITNPTQDTTAVQNAKAKHYVLYNQIAAQHQMTASENENDQKEEEHDVTEGFDPNLLISHPQDTPVVEKAKLRHYDLYNRIALEHAKIAAERMEYGEHDEQDEQESQEKIVKIGY</sequence>
<keyword evidence="3" id="KW-0732">Signal</keyword>
<dbReference type="InterPro" id="IPR050468">
    <property type="entry name" value="Cuticle_Struct_Prot"/>
</dbReference>
<evidence type="ECO:0000256" key="1">
    <source>
        <dbReference type="PROSITE-ProRule" id="PRU00497"/>
    </source>
</evidence>
<comment type="caution">
    <text evidence="4">The sequence shown here is derived from an EMBL/GenBank/DDBJ whole genome shotgun (WGS) entry which is preliminary data.</text>
</comment>
<feature type="signal peptide" evidence="3">
    <location>
        <begin position="1"/>
        <end position="20"/>
    </location>
</feature>
<dbReference type="Proteomes" id="UP001372834">
    <property type="component" value="Unassembled WGS sequence"/>
</dbReference>
<dbReference type="Pfam" id="PF00379">
    <property type="entry name" value="Chitin_bind_4"/>
    <property type="match status" value="1"/>
</dbReference>
<feature type="compositionally biased region" description="Basic and acidic residues" evidence="2">
    <location>
        <begin position="126"/>
        <end position="136"/>
    </location>
</feature>
<feature type="region of interest" description="Disordered" evidence="2">
    <location>
        <begin position="182"/>
        <end position="202"/>
    </location>
</feature>
<evidence type="ECO:0000256" key="2">
    <source>
        <dbReference type="SAM" id="MobiDB-lite"/>
    </source>
</evidence>
<name>A0AAN8S7X5_POLSC</name>
<dbReference type="AlphaFoldDB" id="A0AAN8S7X5"/>
<dbReference type="PROSITE" id="PS51155">
    <property type="entry name" value="CHIT_BIND_RR_2"/>
    <property type="match status" value="1"/>
</dbReference>
<evidence type="ECO:0000313" key="4">
    <source>
        <dbReference type="EMBL" id="KAK6636538.1"/>
    </source>
</evidence>
<reference evidence="4 5" key="1">
    <citation type="submission" date="2023-10" db="EMBL/GenBank/DDBJ databases">
        <title>Genomes of two closely related lineages of the louse Polyplax serrata with different host specificities.</title>
        <authorList>
            <person name="Martinu J."/>
            <person name="Tarabai H."/>
            <person name="Stefka J."/>
            <person name="Hypsa V."/>
        </authorList>
    </citation>
    <scope>NUCLEOTIDE SEQUENCE [LARGE SCALE GENOMIC DNA]</scope>
    <source>
        <strain evidence="4">HR10_N</strain>
    </source>
</reference>
<dbReference type="GO" id="GO:0062129">
    <property type="term" value="C:chitin-based extracellular matrix"/>
    <property type="evidence" value="ECO:0007669"/>
    <property type="project" value="TreeGrafter"/>
</dbReference>
<feature type="chain" id="PRO_5043055170" evidence="3">
    <location>
        <begin position="21"/>
        <end position="202"/>
    </location>
</feature>